<evidence type="ECO:0000256" key="2">
    <source>
        <dbReference type="ARBA" id="ARBA00006936"/>
    </source>
</evidence>
<dbReference type="GO" id="GO:0030976">
    <property type="term" value="F:thiamine pyrophosphate binding"/>
    <property type="evidence" value="ECO:0007669"/>
    <property type="project" value="InterPro"/>
</dbReference>
<keyword evidence="4" id="KW-0786">Thiamine pyrophosphate</keyword>
<dbReference type="EMBL" id="KL142397">
    <property type="protein sequence ID" value="KDR70371.1"/>
    <property type="molecule type" value="Genomic_DNA"/>
</dbReference>
<evidence type="ECO:0000256" key="1">
    <source>
        <dbReference type="ARBA" id="ARBA00001964"/>
    </source>
</evidence>
<gene>
    <name evidence="6" type="ORF">GALMADRAFT_144674</name>
</gene>
<evidence type="ECO:0000313" key="6">
    <source>
        <dbReference type="EMBL" id="KDR70371.1"/>
    </source>
</evidence>
<dbReference type="PANTHER" id="PTHR23152">
    <property type="entry name" value="2-OXOGLUTARATE DEHYDROGENASE"/>
    <property type="match status" value="1"/>
</dbReference>
<protein>
    <submittedName>
        <fullName evidence="6">Uncharacterized protein</fullName>
    </submittedName>
</protein>
<keyword evidence="7" id="KW-1185">Reference proteome</keyword>
<proteinExistence type="inferred from homology"/>
<evidence type="ECO:0000313" key="7">
    <source>
        <dbReference type="Proteomes" id="UP000027222"/>
    </source>
</evidence>
<dbReference type="STRING" id="685588.A0A067SHJ0"/>
<dbReference type="AlphaFoldDB" id="A0A067SHJ0"/>
<dbReference type="PANTHER" id="PTHR23152:SF4">
    <property type="entry name" value="2-OXOADIPATE DEHYDROGENASE COMPLEX COMPONENT E1"/>
    <property type="match status" value="1"/>
</dbReference>
<dbReference type="HOGENOM" id="CLU_839507_0_0_1"/>
<dbReference type="OrthoDB" id="413077at2759"/>
<organism evidence="6 7">
    <name type="scientific">Galerina marginata (strain CBS 339.88)</name>
    <dbReference type="NCBI Taxonomy" id="685588"/>
    <lineage>
        <taxon>Eukaryota</taxon>
        <taxon>Fungi</taxon>
        <taxon>Dikarya</taxon>
        <taxon>Basidiomycota</taxon>
        <taxon>Agaricomycotina</taxon>
        <taxon>Agaricomycetes</taxon>
        <taxon>Agaricomycetidae</taxon>
        <taxon>Agaricales</taxon>
        <taxon>Agaricineae</taxon>
        <taxon>Strophariaceae</taxon>
        <taxon>Galerina</taxon>
    </lineage>
</organism>
<sequence length="331" mass="36708">MHSLSKTERFLFSHLLESQSLPLSENTLLVQIDDVKEKHIHELLARSEVFDDLLQLEFPNMKADVQYRRRPPLDLVPNITPYSFCPAEVASTSSPNPDILRYSTAVVFSKIKAGSSNPTKRLTRKLKTSGSCSRFSSYTLHALKVSLLANPSHVEVVNPIVLGKTRAKQFALLTGKTSPRTADSAIACCDLLYFTSGGDHRIYHFRNVRTLYCSDVDKMINTPILHANGNHPEGVAKAMDITTAIELLQQPKPNAPVPAYRLLSQLPWPMTSEFRPPANVPIQTSSAQQTFELAAASDDPGLPAHDPHCSIGDSRRRLASRRQSLACGTRR</sequence>
<dbReference type="InterPro" id="IPR011603">
    <property type="entry name" value="2oxoglutarate_DH_E1"/>
</dbReference>
<evidence type="ECO:0000256" key="5">
    <source>
        <dbReference type="SAM" id="MobiDB-lite"/>
    </source>
</evidence>
<feature type="compositionally biased region" description="Basic and acidic residues" evidence="5">
    <location>
        <begin position="305"/>
        <end position="316"/>
    </location>
</feature>
<evidence type="ECO:0000256" key="4">
    <source>
        <dbReference type="ARBA" id="ARBA00023052"/>
    </source>
</evidence>
<comment type="cofactor">
    <cofactor evidence="1">
        <name>thiamine diphosphate</name>
        <dbReference type="ChEBI" id="CHEBI:58937"/>
    </cofactor>
</comment>
<name>A0A067SHJ0_GALM3</name>
<feature type="region of interest" description="Disordered" evidence="5">
    <location>
        <begin position="297"/>
        <end position="331"/>
    </location>
</feature>
<reference evidence="7" key="1">
    <citation type="journal article" date="2014" name="Proc. Natl. Acad. Sci. U.S.A.">
        <title>Extensive sampling of basidiomycete genomes demonstrates inadequacy of the white-rot/brown-rot paradigm for wood decay fungi.</title>
        <authorList>
            <person name="Riley R."/>
            <person name="Salamov A.A."/>
            <person name="Brown D.W."/>
            <person name="Nagy L.G."/>
            <person name="Floudas D."/>
            <person name="Held B.W."/>
            <person name="Levasseur A."/>
            <person name="Lombard V."/>
            <person name="Morin E."/>
            <person name="Otillar R."/>
            <person name="Lindquist E.A."/>
            <person name="Sun H."/>
            <person name="LaButti K.M."/>
            <person name="Schmutz J."/>
            <person name="Jabbour D."/>
            <person name="Luo H."/>
            <person name="Baker S.E."/>
            <person name="Pisabarro A.G."/>
            <person name="Walton J.D."/>
            <person name="Blanchette R.A."/>
            <person name="Henrissat B."/>
            <person name="Martin F."/>
            <person name="Cullen D."/>
            <person name="Hibbett D.S."/>
            <person name="Grigoriev I.V."/>
        </authorList>
    </citation>
    <scope>NUCLEOTIDE SEQUENCE [LARGE SCALE GENOMIC DNA]</scope>
    <source>
        <strain evidence="7">CBS 339.88</strain>
    </source>
</reference>
<dbReference type="GO" id="GO:0016624">
    <property type="term" value="F:oxidoreductase activity, acting on the aldehyde or oxo group of donors, disulfide as acceptor"/>
    <property type="evidence" value="ECO:0007669"/>
    <property type="project" value="InterPro"/>
</dbReference>
<feature type="compositionally biased region" description="Low complexity" evidence="5">
    <location>
        <begin position="321"/>
        <end position="331"/>
    </location>
</feature>
<dbReference type="Proteomes" id="UP000027222">
    <property type="component" value="Unassembled WGS sequence"/>
</dbReference>
<evidence type="ECO:0000256" key="3">
    <source>
        <dbReference type="ARBA" id="ARBA00023002"/>
    </source>
</evidence>
<comment type="similarity">
    <text evidence="2">Belongs to the alpha-ketoglutarate dehydrogenase family.</text>
</comment>
<dbReference type="Gene3D" id="3.40.50.970">
    <property type="match status" value="2"/>
</dbReference>
<keyword evidence="3" id="KW-0560">Oxidoreductase</keyword>
<accession>A0A067SHJ0</accession>